<proteinExistence type="predicted"/>
<dbReference type="Proteomes" id="UP000503336">
    <property type="component" value="Chromosome"/>
</dbReference>
<dbReference type="AlphaFoldDB" id="A0A7L5C2D2"/>
<organism evidence="3 4">
    <name type="scientific">Pikeienuella piscinae</name>
    <dbReference type="NCBI Taxonomy" id="2748098"/>
    <lineage>
        <taxon>Bacteria</taxon>
        <taxon>Pseudomonadati</taxon>
        <taxon>Pseudomonadota</taxon>
        <taxon>Alphaproteobacteria</taxon>
        <taxon>Rhodobacterales</taxon>
        <taxon>Paracoccaceae</taxon>
        <taxon>Pikeienuella</taxon>
    </lineage>
</organism>
<sequence length="112" mass="12585">MSGDRAEGVSRLKEKLLELRWAYMAGMPRRLERLCALWTDYEATGGEAGLDEILRETHKIAGTATMYGLADLGSIAREIEDRLLDLQRDGAQVVPDELSAAMARFLNWRSED</sequence>
<protein>
    <submittedName>
        <fullName evidence="3">Hpt domain-containing protein</fullName>
    </submittedName>
</protein>
<evidence type="ECO:0000313" key="3">
    <source>
        <dbReference type="EMBL" id="QIE56696.1"/>
    </source>
</evidence>
<evidence type="ECO:0000256" key="1">
    <source>
        <dbReference type="ARBA" id="ARBA00023012"/>
    </source>
</evidence>
<dbReference type="InterPro" id="IPR036641">
    <property type="entry name" value="HPT_dom_sf"/>
</dbReference>
<feature type="domain" description="HPt" evidence="2">
    <location>
        <begin position="19"/>
        <end position="101"/>
    </location>
</feature>
<accession>A0A7L5C2D2</accession>
<dbReference type="GO" id="GO:0000160">
    <property type="term" value="P:phosphorelay signal transduction system"/>
    <property type="evidence" value="ECO:0007669"/>
    <property type="project" value="UniProtKB-KW"/>
</dbReference>
<evidence type="ECO:0000313" key="4">
    <source>
        <dbReference type="Proteomes" id="UP000503336"/>
    </source>
</evidence>
<dbReference type="Gene3D" id="1.20.120.160">
    <property type="entry name" value="HPT domain"/>
    <property type="match status" value="1"/>
</dbReference>
<evidence type="ECO:0000259" key="2">
    <source>
        <dbReference type="Pfam" id="PF01627"/>
    </source>
</evidence>
<dbReference type="EMBL" id="CP049056">
    <property type="protein sequence ID" value="QIE56696.1"/>
    <property type="molecule type" value="Genomic_DNA"/>
</dbReference>
<gene>
    <name evidence="3" type="ORF">G5B40_15410</name>
</gene>
<dbReference type="Pfam" id="PF01627">
    <property type="entry name" value="Hpt"/>
    <property type="match status" value="1"/>
</dbReference>
<reference evidence="3 4" key="1">
    <citation type="submission" date="2020-02" db="EMBL/GenBank/DDBJ databases">
        <title>complete genome sequence of Rhodobacteraceae bacterium.</title>
        <authorList>
            <person name="Park J."/>
            <person name="Kim Y.-S."/>
            <person name="Kim K.-H."/>
        </authorList>
    </citation>
    <scope>NUCLEOTIDE SEQUENCE [LARGE SCALE GENOMIC DNA]</scope>
    <source>
        <strain evidence="3 4">RR4-56</strain>
    </source>
</reference>
<dbReference type="GO" id="GO:0004672">
    <property type="term" value="F:protein kinase activity"/>
    <property type="evidence" value="ECO:0007669"/>
    <property type="project" value="UniProtKB-ARBA"/>
</dbReference>
<dbReference type="KEGG" id="hdh:G5B40_15410"/>
<keyword evidence="1" id="KW-0902">Two-component regulatory system</keyword>
<name>A0A7L5C2D2_9RHOB</name>
<dbReference type="SUPFAM" id="SSF47226">
    <property type="entry name" value="Histidine-containing phosphotransfer domain, HPT domain"/>
    <property type="match status" value="1"/>
</dbReference>
<keyword evidence="4" id="KW-1185">Reference proteome</keyword>
<dbReference type="RefSeq" id="WP_165100310.1">
    <property type="nucleotide sequence ID" value="NZ_CP049056.1"/>
</dbReference>
<dbReference type="InterPro" id="IPR008207">
    <property type="entry name" value="Sig_transdc_His_kin_Hpt_dom"/>
</dbReference>